<keyword evidence="5 7" id="KW-0687">Ribonucleoprotein</keyword>
<dbReference type="PIRSF" id="PIRSF002111">
    <property type="entry name" value="RpsA"/>
    <property type="match status" value="1"/>
</dbReference>
<keyword evidence="9" id="KW-0614">Plasmid</keyword>
<evidence type="ECO:0000256" key="1">
    <source>
        <dbReference type="ARBA" id="ARBA00006767"/>
    </source>
</evidence>
<geneLocation type="plasmid" evidence="9 10">
    <name>unnamed2</name>
</geneLocation>
<dbReference type="GO" id="GO:0005840">
    <property type="term" value="C:ribosome"/>
    <property type="evidence" value="ECO:0007669"/>
    <property type="project" value="UniProtKB-KW"/>
</dbReference>
<keyword evidence="3 7" id="KW-0694">RNA-binding</keyword>
<comment type="function">
    <text evidence="6 7">Binds mRNA; thus facilitating recognition of the initiation point. It is needed to translate mRNA with a short Shine-Dalgarno (SD) purine-rich sequence.</text>
</comment>
<evidence type="ECO:0000256" key="6">
    <source>
        <dbReference type="ARBA" id="ARBA00025604"/>
    </source>
</evidence>
<evidence type="ECO:0000313" key="10">
    <source>
        <dbReference type="Proteomes" id="UP001623290"/>
    </source>
</evidence>
<dbReference type="InterPro" id="IPR000110">
    <property type="entry name" value="Ribosomal_bS1"/>
</dbReference>
<evidence type="ECO:0000256" key="5">
    <source>
        <dbReference type="ARBA" id="ARBA00023274"/>
    </source>
</evidence>
<dbReference type="PANTHER" id="PTHR10724:SF7">
    <property type="entry name" value="SMALL RIBOSOMAL SUBUNIT PROTEIN BS1C"/>
    <property type="match status" value="1"/>
</dbReference>
<sequence>MSHNASMDEFEALLNESLEIDTPNEGSVVKGKVIAIEAGQAIIDVGYKMEGRVDLKEFANPGEAPQIEVGDEVEVFLDRVENARGEAVISRDKARREAAWDRLEAAYAKEERVEGAIFGRVKGGFTVDLGGAVAFLPGSQVDVRPVRDAGPLMGLKQPFQILKMDRRRGNIVVSRRAILEESRAEQRAEVIANLTEGQVVEGVVKNITEYGAFVDLGGVDGLLHVTDMAWRRVNHPSEILTIGETVKVQVVKINKDTHRISLGMKQLQADPWDSVEAKFPLGSVHSGRVTNITDYGAFVELEAGVEGLVHVSEMSWTKKNVHPGKIVSTSQEVDVMVLEIDTQKRRVSLGLKQTMRNPWEVFAETHPVGTQIEGEVKNITEFGLFIGLDNDIDGMVHLSDLSWEQRGEDAIQNYRKGDMVSAVVTEVDIEKERISLSIKALDADTFSDAVDGVKRGSVITVNVTAIEDGGIEVEYNGMKSFIRRSDLARDRADQRPERFQVGDHVDVRVTNVDSKTRRLGVSIKAREIAEEKEAVEQYGSSDSGASLGDILGAALKGEE</sequence>
<feature type="domain" description="S1 motif" evidence="8">
    <location>
        <begin position="456"/>
        <end position="524"/>
    </location>
</feature>
<dbReference type="NCBIfam" id="NF004952">
    <property type="entry name" value="PRK06299.1-2"/>
    <property type="match status" value="1"/>
</dbReference>
<feature type="domain" description="S1 motif" evidence="8">
    <location>
        <begin position="197"/>
        <end position="265"/>
    </location>
</feature>
<dbReference type="NCBIfam" id="TIGR00717">
    <property type="entry name" value="rpsA"/>
    <property type="match status" value="1"/>
</dbReference>
<keyword evidence="2" id="KW-0677">Repeat</keyword>
<dbReference type="InterPro" id="IPR035104">
    <property type="entry name" value="Ribosomal_protein_S1-like"/>
</dbReference>
<dbReference type="Proteomes" id="UP001623290">
    <property type="component" value="Plasmid unnamed2"/>
</dbReference>
<dbReference type="CDD" id="cd04465">
    <property type="entry name" value="S1_RPS1_repeat_ec2_hs2"/>
    <property type="match status" value="1"/>
</dbReference>
<proteinExistence type="inferred from homology"/>
<dbReference type="NCBIfam" id="NF004955">
    <property type="entry name" value="PRK06299.1-5"/>
    <property type="match status" value="1"/>
</dbReference>
<dbReference type="RefSeq" id="WP_330629266.1">
    <property type="nucleotide sequence ID" value="NZ_CP135445.1"/>
</dbReference>
<keyword evidence="4 7" id="KW-0689">Ribosomal protein</keyword>
<evidence type="ECO:0000256" key="7">
    <source>
        <dbReference type="PIRNR" id="PIRNR002111"/>
    </source>
</evidence>
<feature type="domain" description="S1 motif" evidence="8">
    <location>
        <begin position="26"/>
        <end position="92"/>
    </location>
</feature>
<comment type="similarity">
    <text evidence="1 7">Belongs to the bacterial ribosomal protein bS1 family.</text>
</comment>
<evidence type="ECO:0000313" key="9">
    <source>
        <dbReference type="EMBL" id="WRY35540.1"/>
    </source>
</evidence>
<evidence type="ECO:0000256" key="2">
    <source>
        <dbReference type="ARBA" id="ARBA00022737"/>
    </source>
</evidence>
<evidence type="ECO:0000259" key="8">
    <source>
        <dbReference type="PROSITE" id="PS50126"/>
    </source>
</evidence>
<dbReference type="InterPro" id="IPR003029">
    <property type="entry name" value="S1_domain"/>
</dbReference>
<name>A0ABZ1E3B6_9RHOB</name>
<protein>
    <recommendedName>
        <fullName evidence="7">30S ribosomal protein S1</fullName>
    </recommendedName>
</protein>
<dbReference type="InterPro" id="IPR050437">
    <property type="entry name" value="Ribos_protein_bS1-like"/>
</dbReference>
<evidence type="ECO:0000256" key="3">
    <source>
        <dbReference type="ARBA" id="ARBA00022884"/>
    </source>
</evidence>
<dbReference type="PROSITE" id="PS50126">
    <property type="entry name" value="S1"/>
    <property type="match status" value="6"/>
</dbReference>
<evidence type="ECO:0000256" key="4">
    <source>
        <dbReference type="ARBA" id="ARBA00022980"/>
    </source>
</evidence>
<gene>
    <name evidence="9" type="primary">rpsA</name>
    <name evidence="9" type="ORF">RPE78_16925</name>
</gene>
<dbReference type="InterPro" id="IPR012340">
    <property type="entry name" value="NA-bd_OB-fold"/>
</dbReference>
<keyword evidence="10" id="KW-1185">Reference proteome</keyword>
<feature type="domain" description="S1 motif" evidence="8">
    <location>
        <begin position="282"/>
        <end position="352"/>
    </location>
</feature>
<dbReference type="PRINTS" id="PR00681">
    <property type="entry name" value="RIBOSOMALS1"/>
</dbReference>
<dbReference type="SUPFAM" id="SSF50249">
    <property type="entry name" value="Nucleic acid-binding proteins"/>
    <property type="match status" value="6"/>
</dbReference>
<dbReference type="CDD" id="cd05688">
    <property type="entry name" value="S1_RPS1_repeat_ec3"/>
    <property type="match status" value="1"/>
</dbReference>
<dbReference type="PANTHER" id="PTHR10724">
    <property type="entry name" value="30S RIBOSOMAL PROTEIN S1"/>
    <property type="match status" value="1"/>
</dbReference>
<organism evidence="9 10">
    <name type="scientific">Thioclava litoralis</name>
    <dbReference type="NCBI Taxonomy" id="3076557"/>
    <lineage>
        <taxon>Bacteria</taxon>
        <taxon>Pseudomonadati</taxon>
        <taxon>Pseudomonadota</taxon>
        <taxon>Alphaproteobacteria</taxon>
        <taxon>Rhodobacterales</taxon>
        <taxon>Paracoccaceae</taxon>
        <taxon>Thioclava</taxon>
    </lineage>
</organism>
<dbReference type="CDD" id="cd05687">
    <property type="entry name" value="S1_RPS1_repeat_ec1_hs1"/>
    <property type="match status" value="1"/>
</dbReference>
<accession>A0ABZ1E3B6</accession>
<dbReference type="Pfam" id="PF00575">
    <property type="entry name" value="S1"/>
    <property type="match status" value="6"/>
</dbReference>
<dbReference type="SMART" id="SM00316">
    <property type="entry name" value="S1"/>
    <property type="match status" value="6"/>
</dbReference>
<feature type="domain" description="S1 motif" evidence="8">
    <location>
        <begin position="110"/>
        <end position="176"/>
    </location>
</feature>
<feature type="domain" description="S1 motif" evidence="8">
    <location>
        <begin position="369"/>
        <end position="439"/>
    </location>
</feature>
<reference evidence="9 10" key="1">
    <citation type="submission" date="2023-09" db="EMBL/GenBank/DDBJ databases">
        <title>Thioclava shenzhenensis sp. nov., a multidrug resistant bacteria-antagonizing species isolated from coastal seawater.</title>
        <authorList>
            <person name="Long M."/>
        </authorList>
    </citation>
    <scope>NUCLEOTIDE SEQUENCE [LARGE SCALE GENOMIC DNA]</scope>
    <source>
        <strain evidence="9 10">FTW29</strain>
        <plasmid evidence="9 10">unnamed2</plasmid>
    </source>
</reference>
<dbReference type="EMBL" id="CP135445">
    <property type="protein sequence ID" value="WRY35540.1"/>
    <property type="molecule type" value="Genomic_DNA"/>
</dbReference>
<dbReference type="Gene3D" id="2.40.50.140">
    <property type="entry name" value="Nucleic acid-binding proteins"/>
    <property type="match status" value="5"/>
</dbReference>